<organism evidence="2 3">
    <name type="scientific">Castilleja foliolosa</name>
    <dbReference type="NCBI Taxonomy" id="1961234"/>
    <lineage>
        <taxon>Eukaryota</taxon>
        <taxon>Viridiplantae</taxon>
        <taxon>Streptophyta</taxon>
        <taxon>Embryophyta</taxon>
        <taxon>Tracheophyta</taxon>
        <taxon>Spermatophyta</taxon>
        <taxon>Magnoliopsida</taxon>
        <taxon>eudicotyledons</taxon>
        <taxon>Gunneridae</taxon>
        <taxon>Pentapetalae</taxon>
        <taxon>asterids</taxon>
        <taxon>lamiids</taxon>
        <taxon>Lamiales</taxon>
        <taxon>Orobanchaceae</taxon>
        <taxon>Pedicularideae</taxon>
        <taxon>Castillejinae</taxon>
        <taxon>Castilleja</taxon>
    </lineage>
</organism>
<evidence type="ECO:0008006" key="4">
    <source>
        <dbReference type="Google" id="ProtNLM"/>
    </source>
</evidence>
<evidence type="ECO:0000313" key="3">
    <source>
        <dbReference type="Proteomes" id="UP001632038"/>
    </source>
</evidence>
<evidence type="ECO:0000256" key="1">
    <source>
        <dbReference type="SAM" id="MobiDB-lite"/>
    </source>
</evidence>
<accession>A0ABD3DAA9</accession>
<gene>
    <name evidence="2" type="ORF">CASFOL_017177</name>
</gene>
<protein>
    <recommendedName>
        <fullName evidence="4">RING-type domain-containing protein</fullName>
    </recommendedName>
</protein>
<proteinExistence type="predicted"/>
<reference evidence="3" key="1">
    <citation type="journal article" date="2024" name="IScience">
        <title>Strigolactones Initiate the Formation of Haustorium-like Structures in Castilleja.</title>
        <authorList>
            <person name="Buerger M."/>
            <person name="Peterson D."/>
            <person name="Chory J."/>
        </authorList>
    </citation>
    <scope>NUCLEOTIDE SEQUENCE [LARGE SCALE GENOMIC DNA]</scope>
</reference>
<sequence length="95" mass="10878">MLNEGDETAEEEDKDRSRSSKHRGDDVDRSTKRSSSKVDTWRVWIKMLKKGEEKECSEVITVCRVVILDVQDCCSSCVVRFCPDCTNELFTSVVL</sequence>
<dbReference type="EMBL" id="JAVIJP010000018">
    <property type="protein sequence ID" value="KAL3639270.1"/>
    <property type="molecule type" value="Genomic_DNA"/>
</dbReference>
<feature type="compositionally biased region" description="Basic and acidic residues" evidence="1">
    <location>
        <begin position="14"/>
        <end position="31"/>
    </location>
</feature>
<feature type="region of interest" description="Disordered" evidence="1">
    <location>
        <begin position="1"/>
        <end position="37"/>
    </location>
</feature>
<feature type="compositionally biased region" description="Acidic residues" evidence="1">
    <location>
        <begin position="1"/>
        <end position="13"/>
    </location>
</feature>
<dbReference type="AlphaFoldDB" id="A0ABD3DAA9"/>
<evidence type="ECO:0000313" key="2">
    <source>
        <dbReference type="EMBL" id="KAL3639270.1"/>
    </source>
</evidence>
<dbReference type="Proteomes" id="UP001632038">
    <property type="component" value="Unassembled WGS sequence"/>
</dbReference>
<keyword evidence="3" id="KW-1185">Reference proteome</keyword>
<name>A0ABD3DAA9_9LAMI</name>
<comment type="caution">
    <text evidence="2">The sequence shown here is derived from an EMBL/GenBank/DDBJ whole genome shotgun (WGS) entry which is preliminary data.</text>
</comment>